<comment type="similarity">
    <text evidence="1">Belongs to the aldehyde dehydrogenase family.</text>
</comment>
<dbReference type="Pfam" id="PF00171">
    <property type="entry name" value="Aldedh"/>
    <property type="match status" value="1"/>
</dbReference>
<dbReference type="EMBL" id="CCAZ020000001">
    <property type="protein sequence ID" value="CEG08768.1"/>
    <property type="molecule type" value="Genomic_DNA"/>
</dbReference>
<proteinExistence type="inferred from homology"/>
<dbReference type="SUPFAM" id="SSF53720">
    <property type="entry name" value="ALDH-like"/>
    <property type="match status" value="1"/>
</dbReference>
<dbReference type="Gene3D" id="3.40.309.10">
    <property type="entry name" value="Aldehyde Dehydrogenase, Chain A, domain 2"/>
    <property type="match status" value="1"/>
</dbReference>
<evidence type="ECO:0000256" key="1">
    <source>
        <dbReference type="ARBA" id="ARBA00009986"/>
    </source>
</evidence>
<organism evidence="4 5">
    <name type="scientific">Afipia felis</name>
    <name type="common">Cat scratch disease bacillus</name>
    <dbReference type="NCBI Taxonomy" id="1035"/>
    <lineage>
        <taxon>Bacteria</taxon>
        <taxon>Pseudomonadati</taxon>
        <taxon>Pseudomonadota</taxon>
        <taxon>Alphaproteobacteria</taxon>
        <taxon>Hyphomicrobiales</taxon>
        <taxon>Nitrobacteraceae</taxon>
        <taxon>Afipia</taxon>
    </lineage>
</organism>
<name>A0A090N7K6_AFIFE</name>
<dbReference type="OrthoDB" id="9812625at2"/>
<keyword evidence="5" id="KW-1185">Reference proteome</keyword>
<dbReference type="STRING" id="1035.BN961_02187"/>
<dbReference type="InterPro" id="IPR015590">
    <property type="entry name" value="Aldehyde_DH_dom"/>
</dbReference>
<dbReference type="PANTHER" id="PTHR43353">
    <property type="entry name" value="SUCCINATE-SEMIALDEHYDE DEHYDROGENASE, MITOCHONDRIAL"/>
    <property type="match status" value="1"/>
</dbReference>
<dbReference type="InterPro" id="IPR050740">
    <property type="entry name" value="Aldehyde_DH_Superfamily"/>
</dbReference>
<dbReference type="InterPro" id="IPR016163">
    <property type="entry name" value="Ald_DH_C"/>
</dbReference>
<evidence type="ECO:0000259" key="3">
    <source>
        <dbReference type="Pfam" id="PF00171"/>
    </source>
</evidence>
<comment type="caution">
    <text evidence="4">The sequence shown here is derived from an EMBL/GenBank/DDBJ whole genome shotgun (WGS) entry which is preliminary data.</text>
</comment>
<keyword evidence="2" id="KW-0560">Oxidoreductase</keyword>
<evidence type="ECO:0000313" key="5">
    <source>
        <dbReference type="Proteomes" id="UP000035762"/>
    </source>
</evidence>
<sequence length="481" mass="51420">MYHERNYGLYIGGRWTWGTGSQKKGVLDPATGETIGHIPDATPEDIDQALAAAQAGFETWRKTPPWERAVKLRKVSDLLLERIDELCIVMATEAGKPLAEAKGEWLACAEQFEWYGEEAKRIFGQAYNGRDAATRMAVIYQPVGVVAAFSAWNFPALLPARKIAAALAAGCSVILKPAGETPASAAAILRACHEAGIPPGVVNMVTGNSARIAQQLIASPIVRKVSLTGSTPVGKQLLHLCADGVKKATMELGGHAPVLVFEDADVEAAAEACARGKFRNCGQVCASPSRFYVQDAAYDRFAKVFVDVAKQLKIGRFDQAGVTLGPMANARGLDHAKKLVADAVEKGAKLLTGGRVPVGFLRGYFYEPTVLGEVPDEARIMQDEPFSPIAPIARFKTLEEVIERANATPFGLTGYVFSRNLRTATLAAEALEVGMVGVNEVGIASAESPFGGIKESGMGREGGSIGIKDYLEAKFIKTRLI</sequence>
<dbReference type="GO" id="GO:0004777">
    <property type="term" value="F:succinate-semialdehyde dehydrogenase (NAD+) activity"/>
    <property type="evidence" value="ECO:0007669"/>
    <property type="project" value="TreeGrafter"/>
</dbReference>
<dbReference type="AlphaFoldDB" id="A0A090N7K6"/>
<dbReference type="CDD" id="cd07103">
    <property type="entry name" value="ALDH_F5_SSADH_GabD"/>
    <property type="match status" value="1"/>
</dbReference>
<dbReference type="InterPro" id="IPR016162">
    <property type="entry name" value="Ald_DH_N"/>
</dbReference>
<evidence type="ECO:0000256" key="2">
    <source>
        <dbReference type="ARBA" id="ARBA00023002"/>
    </source>
</evidence>
<gene>
    <name evidence="4" type="primary">gabD</name>
    <name evidence="4" type="ORF">BN961_02187</name>
</gene>
<dbReference type="PANTHER" id="PTHR43353:SF5">
    <property type="entry name" value="SUCCINATE-SEMIALDEHYDE DEHYDROGENASE, MITOCHONDRIAL"/>
    <property type="match status" value="1"/>
</dbReference>
<protein>
    <submittedName>
        <fullName evidence="4">Succinate-semialdehyde dehydrogenase [NADP(+)] GabD</fullName>
    </submittedName>
</protein>
<dbReference type="InterPro" id="IPR016161">
    <property type="entry name" value="Ald_DH/histidinol_DH"/>
</dbReference>
<evidence type="ECO:0000313" key="4">
    <source>
        <dbReference type="EMBL" id="CEG08768.1"/>
    </source>
</evidence>
<feature type="domain" description="Aldehyde dehydrogenase" evidence="3">
    <location>
        <begin position="22"/>
        <end position="476"/>
    </location>
</feature>
<dbReference type="GO" id="GO:0009450">
    <property type="term" value="P:gamma-aminobutyric acid catabolic process"/>
    <property type="evidence" value="ECO:0007669"/>
    <property type="project" value="TreeGrafter"/>
</dbReference>
<dbReference type="FunFam" id="3.40.605.10:FF:000007">
    <property type="entry name" value="NAD/NADP-dependent betaine aldehyde dehydrogenase"/>
    <property type="match status" value="1"/>
</dbReference>
<dbReference type="FunFam" id="3.40.309.10:FF:000004">
    <property type="entry name" value="Succinate-semialdehyde dehydrogenase I"/>
    <property type="match status" value="1"/>
</dbReference>
<dbReference type="Gene3D" id="3.40.605.10">
    <property type="entry name" value="Aldehyde Dehydrogenase, Chain A, domain 1"/>
    <property type="match status" value="1"/>
</dbReference>
<dbReference type="Proteomes" id="UP000035762">
    <property type="component" value="Unassembled WGS sequence"/>
</dbReference>
<accession>A0A090N7K6</accession>
<reference evidence="4 5" key="1">
    <citation type="journal article" date="2014" name="Genome Announc.">
        <title>Genome Sequence of Afipia felis Strain 76713, Isolated in Hospital Water Using an Amoeba Co-Culture Procedure.</title>
        <authorList>
            <person name="Benamar S."/>
            <person name="La Scola B."/>
            <person name="Croce O."/>
        </authorList>
    </citation>
    <scope>NUCLEOTIDE SEQUENCE [LARGE SCALE GENOMIC DNA]</scope>
    <source>
        <strain evidence="4 5">76713</strain>
    </source>
</reference>